<keyword evidence="2" id="KW-1185">Reference proteome</keyword>
<dbReference type="EMBL" id="CM037621">
    <property type="protein sequence ID" value="KAH8002619.1"/>
    <property type="molecule type" value="Genomic_DNA"/>
</dbReference>
<name>A0ACB8FCT9_9SAUR</name>
<dbReference type="Proteomes" id="UP000827872">
    <property type="component" value="Linkage Group LG08"/>
</dbReference>
<evidence type="ECO:0000313" key="2">
    <source>
        <dbReference type="Proteomes" id="UP000827872"/>
    </source>
</evidence>
<sequence>MCTLAFSPSRKQPRHSKPSAKRKRPKEGNQRARLRHKEAIEAFMISLTVDICFLQASRWATCLPSLRLLRVLCLHCPRPSLALGDVIPQSDFTGGSHPVYDVVSALVELRQRRMQEKVKQQQTEEEKVCAFINRRKAIIVRIFH</sequence>
<accession>A0ACB8FCT9</accession>
<reference evidence="1" key="1">
    <citation type="submission" date="2021-08" db="EMBL/GenBank/DDBJ databases">
        <title>The first chromosome-level gecko genome reveals the dynamic sex chromosomes of Neotropical dwarf geckos (Sphaerodactylidae: Sphaerodactylus).</title>
        <authorList>
            <person name="Pinto B.J."/>
            <person name="Keating S.E."/>
            <person name="Gamble T."/>
        </authorList>
    </citation>
    <scope>NUCLEOTIDE SEQUENCE</scope>
    <source>
        <strain evidence="1">TG3544</strain>
    </source>
</reference>
<proteinExistence type="predicted"/>
<comment type="caution">
    <text evidence="1">The sequence shown here is derived from an EMBL/GenBank/DDBJ whole genome shotgun (WGS) entry which is preliminary data.</text>
</comment>
<protein>
    <submittedName>
        <fullName evidence="1">Uncharacterized protein</fullName>
    </submittedName>
</protein>
<evidence type="ECO:0000313" key="1">
    <source>
        <dbReference type="EMBL" id="KAH8002619.1"/>
    </source>
</evidence>
<organism evidence="1 2">
    <name type="scientific">Sphaerodactylus townsendi</name>
    <dbReference type="NCBI Taxonomy" id="933632"/>
    <lineage>
        <taxon>Eukaryota</taxon>
        <taxon>Metazoa</taxon>
        <taxon>Chordata</taxon>
        <taxon>Craniata</taxon>
        <taxon>Vertebrata</taxon>
        <taxon>Euteleostomi</taxon>
        <taxon>Lepidosauria</taxon>
        <taxon>Squamata</taxon>
        <taxon>Bifurcata</taxon>
        <taxon>Gekkota</taxon>
        <taxon>Sphaerodactylidae</taxon>
        <taxon>Sphaerodactylus</taxon>
    </lineage>
</organism>
<gene>
    <name evidence="1" type="ORF">K3G42_026673</name>
</gene>